<gene>
    <name evidence="1" type="ORF">Bca52824_057048</name>
</gene>
<evidence type="ECO:0000313" key="2">
    <source>
        <dbReference type="Proteomes" id="UP000886595"/>
    </source>
</evidence>
<protein>
    <submittedName>
        <fullName evidence="1">Uncharacterized protein</fullName>
    </submittedName>
</protein>
<proteinExistence type="predicted"/>
<accession>A0A8X7QQD2</accession>
<name>A0A8X7QQD2_BRACI</name>
<comment type="caution">
    <text evidence="1">The sequence shown here is derived from an EMBL/GenBank/DDBJ whole genome shotgun (WGS) entry which is preliminary data.</text>
</comment>
<organism evidence="1 2">
    <name type="scientific">Brassica carinata</name>
    <name type="common">Ethiopian mustard</name>
    <name type="synonym">Abyssinian cabbage</name>
    <dbReference type="NCBI Taxonomy" id="52824"/>
    <lineage>
        <taxon>Eukaryota</taxon>
        <taxon>Viridiplantae</taxon>
        <taxon>Streptophyta</taxon>
        <taxon>Embryophyta</taxon>
        <taxon>Tracheophyta</taxon>
        <taxon>Spermatophyta</taxon>
        <taxon>Magnoliopsida</taxon>
        <taxon>eudicotyledons</taxon>
        <taxon>Gunneridae</taxon>
        <taxon>Pentapetalae</taxon>
        <taxon>rosids</taxon>
        <taxon>malvids</taxon>
        <taxon>Brassicales</taxon>
        <taxon>Brassicaceae</taxon>
        <taxon>Brassiceae</taxon>
        <taxon>Brassica</taxon>
    </lineage>
</organism>
<dbReference type="Proteomes" id="UP000886595">
    <property type="component" value="Unassembled WGS sequence"/>
</dbReference>
<reference evidence="1 2" key="1">
    <citation type="submission" date="2020-02" db="EMBL/GenBank/DDBJ databases">
        <authorList>
            <person name="Ma Q."/>
            <person name="Huang Y."/>
            <person name="Song X."/>
            <person name="Pei D."/>
        </authorList>
    </citation>
    <scope>NUCLEOTIDE SEQUENCE [LARGE SCALE GENOMIC DNA]</scope>
    <source>
        <strain evidence="1">Sxm20200214</strain>
        <tissue evidence="1">Leaf</tissue>
    </source>
</reference>
<evidence type="ECO:0000313" key="1">
    <source>
        <dbReference type="EMBL" id="KAG2274493.1"/>
    </source>
</evidence>
<sequence length="111" mass="12884">MQINMELTLELSRDEIKTYVTKCSALPNISGVWTNRLLYIKGTLSNEKTLIISFILNTPIMSHLRDKVEWLMLYVMNLETSGEGIIRMEHSVKNNNGELRRDEQIAKYSVH</sequence>
<dbReference type="AlphaFoldDB" id="A0A8X7QQD2"/>
<dbReference type="EMBL" id="JAAMPC010000012">
    <property type="protein sequence ID" value="KAG2274493.1"/>
    <property type="molecule type" value="Genomic_DNA"/>
</dbReference>
<keyword evidence="2" id="KW-1185">Reference proteome</keyword>